<keyword evidence="8" id="KW-1185">Reference proteome</keyword>
<dbReference type="PANTHER" id="PTHR32309:SF31">
    <property type="entry name" value="CAPSULAR EXOPOLYSACCHARIDE FAMILY"/>
    <property type="match status" value="1"/>
</dbReference>
<dbReference type="InterPro" id="IPR032807">
    <property type="entry name" value="GNVR"/>
</dbReference>
<dbReference type="InterPro" id="IPR005702">
    <property type="entry name" value="Wzc-like_C"/>
</dbReference>
<dbReference type="STRING" id="943830.A4A58_10655"/>
<dbReference type="OrthoDB" id="230260at2"/>
<dbReference type="CDD" id="cd05387">
    <property type="entry name" value="BY-kinase"/>
    <property type="match status" value="1"/>
</dbReference>
<evidence type="ECO:0000256" key="1">
    <source>
        <dbReference type="ARBA" id="ARBA00022741"/>
    </source>
</evidence>
<keyword evidence="2" id="KW-0067">ATP-binding</keyword>
<gene>
    <name evidence="7" type="ORF">A4A58_10655</name>
</gene>
<dbReference type="Gene3D" id="3.40.50.300">
    <property type="entry name" value="P-loop containing nucleotide triphosphate hydrolases"/>
    <property type="match status" value="1"/>
</dbReference>
<evidence type="ECO:0000256" key="3">
    <source>
        <dbReference type="SAM" id="Coils"/>
    </source>
</evidence>
<comment type="caution">
    <text evidence="7">The sequence shown here is derived from an EMBL/GenBank/DDBJ whole genome shotgun (WGS) entry which is preliminary data.</text>
</comment>
<sequence length="765" mass="80832">MFTKRAIVTNTEAADGTAGESPLLRVWRNRSLFGAVFLGVMILTVIALVVLPVRYLATGSVIVAEQEPSNSNASAAWAQKIGDPADVESQLLIARSPRVMRLAMQQPGVTEAAIEECQSRSSSSTCEKMRTDTAALIDYVSGNFAIGAVGRSRVINISYTSSIPEVAQKMANSLTNAFLDEQRTSGASSREVAASYLWKEAKQLDAELRDADAKIQAFRRNKGLMRGSLAPISSERLSSISQQLSTAETARADALARLQEIKANQARAVDSPSVLSNRSIADLKQQLTVVTAQLASQANVLGPRHPSLRALEQEQSAIKERMATEVASIAASAQKAFDANDSLVNALRKQMDAVKAEVGSATSDEASIESMVRSTEIKRQQYADLYKRASELETERRVLIGNTRLVSLAELPTKPFFPKKIPFLAAGGTLGLLLAFVAAFFGDRVNLAGLSRLRTATIRPVRAAAPAAEAAPVAVAAPVAPAPVQTTAPVAPRSGPPPTALSSELAVVTGAPILARLPTVKRDPSESPIGAILTAQSGASLARALPLALQDRHYQDALRDLATGLLASNDARTRRKILVASPTTAEGKTFLTLTLAQYLATAGRSVLVIECDFGAPKFETALGLRSNLGLQGILRGDITAREAVVRTATPNLDVIPAGPFSASAELLMRKPLGDLLLWSQIYDVVLIDAPSPGIQTDLGVLARQVDGVLLCMRSGRSSIGQAVATSSAIRVAGGSVFGIAVTMMPDANTPRGTDRVSNDAYAGAT</sequence>
<dbReference type="Proteomes" id="UP000076574">
    <property type="component" value="Unassembled WGS sequence"/>
</dbReference>
<dbReference type="InterPro" id="IPR002586">
    <property type="entry name" value="CobQ/CobB/MinD/ParA_Nub-bd_dom"/>
</dbReference>
<dbReference type="SUPFAM" id="SSF52540">
    <property type="entry name" value="P-loop containing nucleoside triphosphate hydrolases"/>
    <property type="match status" value="1"/>
</dbReference>
<feature type="domain" description="Tyrosine-protein kinase G-rich" evidence="6">
    <location>
        <begin position="372"/>
        <end position="441"/>
    </location>
</feature>
<dbReference type="RefSeq" id="WP_068735241.1">
    <property type="nucleotide sequence ID" value="NZ_LVYV01000023.1"/>
</dbReference>
<reference evidence="7 8" key="1">
    <citation type="submission" date="2016-03" db="EMBL/GenBank/DDBJ databases">
        <title>Microsymbionts genomes from the relict species Vavilovia formosa (Stev.) Fed.</title>
        <authorList>
            <person name="Kopat V."/>
            <person name="Chirak E."/>
            <person name="Kimeklis A."/>
            <person name="Andronov E."/>
        </authorList>
    </citation>
    <scope>NUCLEOTIDE SEQUENCE [LARGE SCALE GENOMIC DNA]</scope>
    <source>
        <strain evidence="7 8">Vaf07</strain>
    </source>
</reference>
<evidence type="ECO:0000256" key="4">
    <source>
        <dbReference type="SAM" id="Phobius"/>
    </source>
</evidence>
<organism evidence="7 8">
    <name type="scientific">Tardiphaga robiniae</name>
    <dbReference type="NCBI Taxonomy" id="943830"/>
    <lineage>
        <taxon>Bacteria</taxon>
        <taxon>Pseudomonadati</taxon>
        <taxon>Pseudomonadota</taxon>
        <taxon>Alphaproteobacteria</taxon>
        <taxon>Hyphomicrobiales</taxon>
        <taxon>Nitrobacteraceae</taxon>
        <taxon>Tardiphaga</taxon>
    </lineage>
</organism>
<evidence type="ECO:0000313" key="7">
    <source>
        <dbReference type="EMBL" id="KZD22472.1"/>
    </source>
</evidence>
<evidence type="ECO:0000256" key="2">
    <source>
        <dbReference type="ARBA" id="ARBA00022840"/>
    </source>
</evidence>
<evidence type="ECO:0000313" key="8">
    <source>
        <dbReference type="Proteomes" id="UP000076574"/>
    </source>
</evidence>
<dbReference type="Pfam" id="PF13807">
    <property type="entry name" value="GNVR"/>
    <property type="match status" value="1"/>
</dbReference>
<dbReference type="PANTHER" id="PTHR32309">
    <property type="entry name" value="TYROSINE-PROTEIN KINASE"/>
    <property type="match status" value="1"/>
</dbReference>
<feature type="domain" description="CobQ/CobB/MinD/ParA nucleotide binding" evidence="5">
    <location>
        <begin position="577"/>
        <end position="626"/>
    </location>
</feature>
<feature type="transmembrane region" description="Helical" evidence="4">
    <location>
        <begin position="32"/>
        <end position="51"/>
    </location>
</feature>
<feature type="coiled-coil region" evidence="3">
    <location>
        <begin position="201"/>
        <end position="264"/>
    </location>
</feature>
<evidence type="ECO:0000259" key="6">
    <source>
        <dbReference type="Pfam" id="PF13807"/>
    </source>
</evidence>
<accession>A0A161SP35</accession>
<keyword evidence="4" id="KW-0472">Membrane</keyword>
<proteinExistence type="predicted"/>
<keyword evidence="4" id="KW-1133">Transmembrane helix</keyword>
<dbReference type="InterPro" id="IPR050445">
    <property type="entry name" value="Bact_polysacc_biosynth/exp"/>
</dbReference>
<protein>
    <submittedName>
        <fullName evidence="7">Lipopolysaccharide biosynthesis protein</fullName>
    </submittedName>
</protein>
<keyword evidence="4" id="KW-0812">Transmembrane</keyword>
<keyword evidence="3" id="KW-0175">Coiled coil</keyword>
<dbReference type="Pfam" id="PF01656">
    <property type="entry name" value="CbiA"/>
    <property type="match status" value="1"/>
</dbReference>
<dbReference type="InterPro" id="IPR027417">
    <property type="entry name" value="P-loop_NTPase"/>
</dbReference>
<keyword evidence="1" id="KW-0547">Nucleotide-binding</keyword>
<dbReference type="EMBL" id="LVYV01000023">
    <property type="protein sequence ID" value="KZD22472.1"/>
    <property type="molecule type" value="Genomic_DNA"/>
</dbReference>
<name>A0A161SP35_9BRAD</name>
<dbReference type="AlphaFoldDB" id="A0A161SP35"/>
<evidence type="ECO:0000259" key="5">
    <source>
        <dbReference type="Pfam" id="PF01656"/>
    </source>
</evidence>